<reference evidence="1 2" key="1">
    <citation type="submission" date="2021-06" db="EMBL/GenBank/DDBJ databases">
        <authorList>
            <person name="Palmer J.M."/>
        </authorList>
    </citation>
    <scope>NUCLEOTIDE SEQUENCE [LARGE SCALE GENOMIC DNA]</scope>
    <source>
        <strain evidence="1 2">AS_MEX2019</strain>
        <tissue evidence="1">Muscle</tissue>
    </source>
</reference>
<keyword evidence="2" id="KW-1185">Reference proteome</keyword>
<protein>
    <submittedName>
        <fullName evidence="1">Uncharacterized protein</fullName>
    </submittedName>
</protein>
<name>A0ABV0ZVT4_9TELE</name>
<sequence>MCDWDPCLLDVMLTAPITVWERVSVLAADPTYTPHSECVGVTEHCTQAVWVDRRLYVSRRMQGSLHHAEIRCEVLERWRTSRCFSLFPRVFVARHVCDRDFSLNSN</sequence>
<evidence type="ECO:0000313" key="2">
    <source>
        <dbReference type="Proteomes" id="UP001469553"/>
    </source>
</evidence>
<accession>A0ABV0ZVT4</accession>
<proteinExistence type="predicted"/>
<comment type="caution">
    <text evidence="1">The sequence shown here is derived from an EMBL/GenBank/DDBJ whole genome shotgun (WGS) entry which is preliminary data.</text>
</comment>
<gene>
    <name evidence="1" type="ORF">AMECASPLE_008044</name>
</gene>
<dbReference type="Proteomes" id="UP001469553">
    <property type="component" value="Unassembled WGS sequence"/>
</dbReference>
<dbReference type="EMBL" id="JAHRIP010075654">
    <property type="protein sequence ID" value="MEQ2310358.1"/>
    <property type="molecule type" value="Genomic_DNA"/>
</dbReference>
<organism evidence="1 2">
    <name type="scientific">Ameca splendens</name>
    <dbReference type="NCBI Taxonomy" id="208324"/>
    <lineage>
        <taxon>Eukaryota</taxon>
        <taxon>Metazoa</taxon>
        <taxon>Chordata</taxon>
        <taxon>Craniata</taxon>
        <taxon>Vertebrata</taxon>
        <taxon>Euteleostomi</taxon>
        <taxon>Actinopterygii</taxon>
        <taxon>Neopterygii</taxon>
        <taxon>Teleostei</taxon>
        <taxon>Neoteleostei</taxon>
        <taxon>Acanthomorphata</taxon>
        <taxon>Ovalentaria</taxon>
        <taxon>Atherinomorphae</taxon>
        <taxon>Cyprinodontiformes</taxon>
        <taxon>Goodeidae</taxon>
        <taxon>Ameca</taxon>
    </lineage>
</organism>
<evidence type="ECO:0000313" key="1">
    <source>
        <dbReference type="EMBL" id="MEQ2310358.1"/>
    </source>
</evidence>